<dbReference type="EMBL" id="CM031826">
    <property type="protein sequence ID" value="KAG6727759.1"/>
    <property type="molecule type" value="Genomic_DNA"/>
</dbReference>
<accession>A0A922FRP5</accession>
<feature type="chain" id="PRO_5036780175" description="Secreted protein" evidence="1">
    <location>
        <begin position="23"/>
        <end position="82"/>
    </location>
</feature>
<proteinExistence type="predicted"/>
<keyword evidence="1" id="KW-0732">Signal</keyword>
<reference evidence="2" key="1">
    <citation type="submission" date="2021-01" db="EMBL/GenBank/DDBJ databases">
        <authorList>
            <person name="Lovell J.T."/>
            <person name="Bentley N."/>
            <person name="Bhattarai G."/>
            <person name="Jenkins J.W."/>
            <person name="Sreedasyam A."/>
            <person name="Alarcon Y."/>
            <person name="Bock C."/>
            <person name="Boston L."/>
            <person name="Carlson J."/>
            <person name="Cervantes K."/>
            <person name="Clermont K."/>
            <person name="Krom N."/>
            <person name="Kubenka K."/>
            <person name="Mamidi S."/>
            <person name="Mattison C."/>
            <person name="Monteros M."/>
            <person name="Pisani C."/>
            <person name="Plott C."/>
            <person name="Rajasekar S."/>
            <person name="Rhein H.S."/>
            <person name="Rohla C."/>
            <person name="Song M."/>
            <person name="Hilaire R.S."/>
            <person name="Shu S."/>
            <person name="Wells L."/>
            <person name="Wang X."/>
            <person name="Webber J."/>
            <person name="Heerema R.J."/>
            <person name="Klein P."/>
            <person name="Conner P."/>
            <person name="Grauke L."/>
            <person name="Grimwood J."/>
            <person name="Schmutz J."/>
            <person name="Randall J.J."/>
        </authorList>
    </citation>
    <scope>NUCLEOTIDE SEQUENCE</scope>
    <source>
        <tissue evidence="2">Leaf</tissue>
    </source>
</reference>
<evidence type="ECO:0000313" key="3">
    <source>
        <dbReference type="Proteomes" id="UP000811246"/>
    </source>
</evidence>
<feature type="signal peptide" evidence="1">
    <location>
        <begin position="1"/>
        <end position="22"/>
    </location>
</feature>
<evidence type="ECO:0000256" key="1">
    <source>
        <dbReference type="SAM" id="SignalP"/>
    </source>
</evidence>
<dbReference type="AlphaFoldDB" id="A0A922FRP5"/>
<sequence>MFGIFRSIQQLIFLQMMYVTCGSSVYKHNIYGREAPSSNSSSLAGFSVEYVVCWVFLTSQFTSADNGQSATHDHARRTYEQI</sequence>
<comment type="caution">
    <text evidence="2">The sequence shown here is derived from an EMBL/GenBank/DDBJ whole genome shotgun (WGS) entry which is preliminary data.</text>
</comment>
<evidence type="ECO:0008006" key="4">
    <source>
        <dbReference type="Google" id="ProtNLM"/>
    </source>
</evidence>
<organism evidence="2 3">
    <name type="scientific">Carya illinoinensis</name>
    <name type="common">Pecan</name>
    <dbReference type="NCBI Taxonomy" id="32201"/>
    <lineage>
        <taxon>Eukaryota</taxon>
        <taxon>Viridiplantae</taxon>
        <taxon>Streptophyta</taxon>
        <taxon>Embryophyta</taxon>
        <taxon>Tracheophyta</taxon>
        <taxon>Spermatophyta</taxon>
        <taxon>Magnoliopsida</taxon>
        <taxon>eudicotyledons</taxon>
        <taxon>Gunneridae</taxon>
        <taxon>Pentapetalae</taxon>
        <taxon>rosids</taxon>
        <taxon>fabids</taxon>
        <taxon>Fagales</taxon>
        <taxon>Juglandaceae</taxon>
        <taxon>Carya</taxon>
    </lineage>
</organism>
<protein>
    <recommendedName>
        <fullName evidence="4">Secreted protein</fullName>
    </recommendedName>
</protein>
<name>A0A922FRP5_CARIL</name>
<dbReference type="Proteomes" id="UP000811246">
    <property type="component" value="Chromosome 2"/>
</dbReference>
<evidence type="ECO:0000313" key="2">
    <source>
        <dbReference type="EMBL" id="KAG6727759.1"/>
    </source>
</evidence>
<gene>
    <name evidence="2" type="ORF">I3842_02G140600</name>
</gene>